<feature type="region of interest" description="Disordered" evidence="3">
    <location>
        <begin position="661"/>
        <end position="682"/>
    </location>
</feature>
<keyword evidence="2" id="KW-0175">Coiled coil</keyword>
<evidence type="ECO:0000313" key="5">
    <source>
        <dbReference type="EMBL" id="VBB11329.1"/>
    </source>
</evidence>
<dbReference type="EMBL" id="LR025742">
    <property type="protein sequence ID" value="VBB11329.1"/>
    <property type="molecule type" value="Genomic_DNA"/>
</dbReference>
<organism evidence="5 6">
    <name type="scientific">Burkholderia stabilis</name>
    <dbReference type="NCBI Taxonomy" id="95485"/>
    <lineage>
        <taxon>Bacteria</taxon>
        <taxon>Pseudomonadati</taxon>
        <taxon>Pseudomonadota</taxon>
        <taxon>Betaproteobacteria</taxon>
        <taxon>Burkholderiales</taxon>
        <taxon>Burkholderiaceae</taxon>
        <taxon>Burkholderia</taxon>
        <taxon>Burkholderia cepacia complex</taxon>
    </lineage>
</organism>
<dbReference type="Pfam" id="PF01464">
    <property type="entry name" value="SLT"/>
    <property type="match status" value="1"/>
</dbReference>
<dbReference type="SUPFAM" id="SSF53955">
    <property type="entry name" value="Lysozyme-like"/>
    <property type="match status" value="1"/>
</dbReference>
<sequence>MAQTLFTDPYAQDTLRAIDAANSNPLPASQVSPPFKVIDTITAPFRGVAAATAEVGAFGFDSIKSFGDVVAGYTANTDPSLLTDPQAQAKRWQEGEQARANLASGASYSSTIGDNLYGFSSHLAPDPATSNIAEQTVFGLSRALTKYIGFSLATGNPFTGAALTGASEGETTSQGLREKGVDLGTRTAAGAVAGTGAALAGVIPVAGGTIARTVALGLAAGPGLQIAQTAMTKAVLQSAGYQQLSDQYDPFDPIALAVAAATAGIFGALGYRGVRAETQARAVAPQVDPAAARQLSAMSLNERKALPFNDSRLDAYAVQAAQREGLPPEFGDLMVALKNAGERSNSGQVSRKGAAGIAQMMPENMRKFGVTDPTDPVQSIDGMARYLAATRRQYGDNLAVIIADYNGGPPQANAVREGKQPPAAETRAYLQRVQRYLADRGADEALRGAQPTPDQVDAARVVYNRQLLEQASLGRPDDLDALATHLTAFQRTIDQLSVGDRVDVGDLIQPDQIRHMDALNDMIGRLEDTRADLLADTGNTAERGQVSQLRAQLADLEAQPRPTLQDVMDSMQSRRTYSVSKTRMAREQAQMERDAPVELQSRIDAQDAQIARLRGAIETNRNAELAHAALPHVDQQLTALRNQRDEVGAPPSRRTAIATAARDTTAETAPKQEAAAVPAQDDASLPAMEPTTFPPAGQLTDYTPEFHAANADRPVWAESHPETGATTRLSTLSEQMALIDAEMARQNEIIPLFRIAAQCFLANGE</sequence>
<reference evidence="5 6" key="1">
    <citation type="submission" date="2017-11" db="EMBL/GenBank/DDBJ databases">
        <authorList>
            <person name="Seth-Smith MB H."/>
        </authorList>
    </citation>
    <scope>NUCLEOTIDE SEQUENCE [LARGE SCALE GENOMIC DNA]</scope>
    <source>
        <strain evidence="5">E</strain>
    </source>
</reference>
<dbReference type="Proteomes" id="UP000268684">
    <property type="component" value="Chromosome I"/>
</dbReference>
<dbReference type="PANTHER" id="PTHR37423">
    <property type="entry name" value="SOLUBLE LYTIC MUREIN TRANSGLYCOSYLASE-RELATED"/>
    <property type="match status" value="1"/>
</dbReference>
<dbReference type="Gene3D" id="1.10.530.10">
    <property type="match status" value="1"/>
</dbReference>
<name>A0AAJ5N4B3_9BURK</name>
<evidence type="ECO:0000259" key="4">
    <source>
        <dbReference type="Pfam" id="PF01464"/>
    </source>
</evidence>
<dbReference type="InterPro" id="IPR023346">
    <property type="entry name" value="Lysozyme-like_dom_sf"/>
</dbReference>
<accession>A0AAJ5N4B3</accession>
<feature type="domain" description="Transglycosylase SLT" evidence="4">
    <location>
        <begin position="345"/>
        <end position="414"/>
    </location>
</feature>
<gene>
    <name evidence="5" type="ORF">BSTAB16_1457</name>
</gene>
<dbReference type="PANTHER" id="PTHR37423:SF2">
    <property type="entry name" value="MEMBRANE-BOUND LYTIC MUREIN TRANSGLYCOSYLASE C"/>
    <property type="match status" value="1"/>
</dbReference>
<proteinExistence type="inferred from homology"/>
<evidence type="ECO:0000313" key="6">
    <source>
        <dbReference type="Proteomes" id="UP000268684"/>
    </source>
</evidence>
<dbReference type="InterPro" id="IPR008258">
    <property type="entry name" value="Transglycosylase_SLT_dom_1"/>
</dbReference>
<evidence type="ECO:0000256" key="2">
    <source>
        <dbReference type="SAM" id="Coils"/>
    </source>
</evidence>
<dbReference type="CDD" id="cd00254">
    <property type="entry name" value="LT-like"/>
    <property type="match status" value="1"/>
</dbReference>
<comment type="similarity">
    <text evidence="1">Belongs to the transglycosylase Slt family.</text>
</comment>
<evidence type="ECO:0000256" key="1">
    <source>
        <dbReference type="ARBA" id="ARBA00007734"/>
    </source>
</evidence>
<evidence type="ECO:0000256" key="3">
    <source>
        <dbReference type="SAM" id="MobiDB-lite"/>
    </source>
</evidence>
<feature type="coiled-coil region" evidence="2">
    <location>
        <begin position="516"/>
        <end position="559"/>
    </location>
</feature>
<keyword evidence="6" id="KW-1185">Reference proteome</keyword>
<dbReference type="GeneID" id="71053932"/>
<protein>
    <submittedName>
        <fullName evidence="5">Transglycosylase SLT domain</fullName>
    </submittedName>
</protein>
<dbReference type="AlphaFoldDB" id="A0AAJ5N4B3"/>
<dbReference type="RefSeq" id="WP_122166956.1">
    <property type="nucleotide sequence ID" value="NZ_LR025742.1"/>
</dbReference>